<dbReference type="OrthoDB" id="9784896at2"/>
<keyword evidence="4" id="KW-0676">Redox-active center</keyword>
<evidence type="ECO:0000256" key="4">
    <source>
        <dbReference type="ARBA" id="ARBA00023284"/>
    </source>
</evidence>
<dbReference type="Pfam" id="PF01323">
    <property type="entry name" value="DSBA"/>
    <property type="match status" value="1"/>
</dbReference>
<dbReference type="InterPro" id="IPR001853">
    <property type="entry name" value="DSBA-like_thioredoxin_dom"/>
</dbReference>
<sequence length="210" mass="23468">MKSLLKKLLLACGIALCVVPAVQAQEYKTLDKTLPSNTPDKVEALIFFSYACAHCAAMEPMFLEWQKNTPKGAEINFVPVGFNTLTEALQQLFYTLQALNRMDLSPKVFDAIHQQRLNLFTRDNIQAWLKDQGVSKEQFDAVYDSFGVNAKIKQANNLVHAYNVTATPTIAIAGKYVISPDMVESNSPSEAYQRTYEIAQDLLLKSVKAK</sequence>
<evidence type="ECO:0000256" key="5">
    <source>
        <dbReference type="PIRNR" id="PIRNR001488"/>
    </source>
</evidence>
<accession>A0A077DAV6</accession>
<feature type="disulfide bond" description="Redox-active" evidence="6">
    <location>
        <begin position="52"/>
        <end position="55"/>
    </location>
</feature>
<dbReference type="InterPro" id="IPR036249">
    <property type="entry name" value="Thioredoxin-like_sf"/>
</dbReference>
<gene>
    <name evidence="9" type="ORF">IX83_00640</name>
</gene>
<comment type="subcellular location">
    <subcellularLocation>
        <location evidence="5">Periplasm</location>
    </subcellularLocation>
</comment>
<reference evidence="9 10" key="1">
    <citation type="journal article" date="2014" name="BMC Genomics">
        <title>A genomic perspective on a new bacterial genus and species from the Alcaligenaceae family, Basilea psittacipulmonis.</title>
        <authorList>
            <person name="Whiteson K.L."/>
            <person name="Hernandez D."/>
            <person name="Lazarevic V."/>
            <person name="Gaia N."/>
            <person name="Farinelli L."/>
            <person name="Francois P."/>
            <person name="Pilo P."/>
            <person name="Frey J."/>
            <person name="Schrenzel J."/>
        </authorList>
    </citation>
    <scope>NUCLEOTIDE SEQUENCE [LARGE SCALE GENOMIC DNA]</scope>
    <source>
        <strain evidence="9 10">DSM 24701</strain>
    </source>
</reference>
<evidence type="ECO:0000313" key="10">
    <source>
        <dbReference type="Proteomes" id="UP000028945"/>
    </source>
</evidence>
<evidence type="ECO:0000256" key="7">
    <source>
        <dbReference type="SAM" id="SignalP"/>
    </source>
</evidence>
<dbReference type="InterPro" id="IPR023205">
    <property type="entry name" value="DsbA/DsbL"/>
</dbReference>
<dbReference type="SUPFAM" id="SSF52833">
    <property type="entry name" value="Thioredoxin-like"/>
    <property type="match status" value="1"/>
</dbReference>
<keyword evidence="3 5" id="KW-1015">Disulfide bond</keyword>
<evidence type="ECO:0000313" key="9">
    <source>
        <dbReference type="EMBL" id="AIL32030.1"/>
    </source>
</evidence>
<keyword evidence="2 7" id="KW-0732">Signal</keyword>
<dbReference type="PANTHER" id="PTHR35891:SF3">
    <property type="entry name" value="THIOL:DISULFIDE INTERCHANGE PROTEIN DSBL"/>
    <property type="match status" value="1"/>
</dbReference>
<dbReference type="GO" id="GO:0016491">
    <property type="term" value="F:oxidoreductase activity"/>
    <property type="evidence" value="ECO:0007669"/>
    <property type="project" value="InterPro"/>
</dbReference>
<dbReference type="EMBL" id="CP009238">
    <property type="protein sequence ID" value="AIL32030.1"/>
    <property type="molecule type" value="Genomic_DNA"/>
</dbReference>
<dbReference type="AlphaFoldDB" id="A0A077DAV6"/>
<dbReference type="HOGENOM" id="CLU_088255_1_0_4"/>
<protein>
    <recommendedName>
        <fullName evidence="5">Thiol:disulfide interchange protein</fullName>
    </recommendedName>
</protein>
<feature type="signal peptide" evidence="7">
    <location>
        <begin position="1"/>
        <end position="24"/>
    </location>
</feature>
<dbReference type="PIRSF" id="PIRSF001488">
    <property type="entry name" value="Tdi_protein"/>
    <property type="match status" value="1"/>
</dbReference>
<evidence type="ECO:0000256" key="2">
    <source>
        <dbReference type="ARBA" id="ARBA00022729"/>
    </source>
</evidence>
<dbReference type="Proteomes" id="UP000028945">
    <property type="component" value="Chromosome"/>
</dbReference>
<name>A0A077DAV6_9BURK</name>
<evidence type="ECO:0000256" key="6">
    <source>
        <dbReference type="PIRSR" id="PIRSR001488-1"/>
    </source>
</evidence>
<evidence type="ECO:0000259" key="8">
    <source>
        <dbReference type="Pfam" id="PF01323"/>
    </source>
</evidence>
<dbReference type="eggNOG" id="COG1651">
    <property type="taxonomic scope" value="Bacteria"/>
</dbReference>
<dbReference type="KEGG" id="bpsi:IX83_00640"/>
<dbReference type="STRING" id="1072685.IX83_00640"/>
<dbReference type="Gene3D" id="3.40.30.10">
    <property type="entry name" value="Glutaredoxin"/>
    <property type="match status" value="1"/>
</dbReference>
<evidence type="ECO:0000256" key="3">
    <source>
        <dbReference type="ARBA" id="ARBA00023157"/>
    </source>
</evidence>
<feature type="chain" id="PRO_5001717948" description="Thiol:disulfide interchange protein" evidence="7">
    <location>
        <begin position="25"/>
        <end position="210"/>
    </location>
</feature>
<dbReference type="RefSeq" id="WP_038497978.1">
    <property type="nucleotide sequence ID" value="NZ_AFWK01000054.1"/>
</dbReference>
<dbReference type="PANTHER" id="PTHR35891">
    <property type="entry name" value="THIOL:DISULFIDE INTERCHANGE PROTEIN DSBA"/>
    <property type="match status" value="1"/>
</dbReference>
<dbReference type="InterPro" id="IPR050824">
    <property type="entry name" value="Thiol_disulfide_DsbA"/>
</dbReference>
<keyword evidence="10" id="KW-1185">Reference proteome</keyword>
<proteinExistence type="inferred from homology"/>
<evidence type="ECO:0000256" key="1">
    <source>
        <dbReference type="ARBA" id="ARBA00005791"/>
    </source>
</evidence>
<feature type="domain" description="DSBA-like thioredoxin" evidence="8">
    <location>
        <begin position="46"/>
        <end position="182"/>
    </location>
</feature>
<keyword evidence="5" id="KW-0574">Periplasm</keyword>
<comment type="similarity">
    <text evidence="1">Belongs to the thioredoxin family. DsbA subfamily.</text>
</comment>
<dbReference type="CDD" id="cd03019">
    <property type="entry name" value="DsbA_DsbA"/>
    <property type="match status" value="1"/>
</dbReference>
<organism evidence="9 10">
    <name type="scientific">Basilea psittacipulmonis DSM 24701</name>
    <dbReference type="NCBI Taxonomy" id="1072685"/>
    <lineage>
        <taxon>Bacteria</taxon>
        <taxon>Pseudomonadati</taxon>
        <taxon>Pseudomonadota</taxon>
        <taxon>Betaproteobacteria</taxon>
        <taxon>Burkholderiales</taxon>
        <taxon>Alcaligenaceae</taxon>
        <taxon>Basilea</taxon>
    </lineage>
</organism>
<dbReference type="GO" id="GO:0042597">
    <property type="term" value="C:periplasmic space"/>
    <property type="evidence" value="ECO:0007669"/>
    <property type="project" value="UniProtKB-SubCell"/>
</dbReference>